<evidence type="ECO:0000256" key="2">
    <source>
        <dbReference type="SAM" id="SignalP"/>
    </source>
</evidence>
<keyword evidence="2" id="KW-0732">Signal</keyword>
<accession>A0A1Y3R427</accession>
<evidence type="ECO:0000313" key="5">
    <source>
        <dbReference type="Proteomes" id="UP000195772"/>
    </source>
</evidence>
<reference evidence="3 6" key="3">
    <citation type="journal article" date="2019" name="Nat. Med.">
        <title>A library of human gut bacterial isolates paired with longitudinal multiomics data enables mechanistic microbiome research.</title>
        <authorList>
            <person name="Poyet M."/>
            <person name="Groussin M."/>
            <person name="Gibbons S.M."/>
            <person name="Avila-Pacheco J."/>
            <person name="Jiang X."/>
            <person name="Kearney S.M."/>
            <person name="Perrotta A.R."/>
            <person name="Berdy B."/>
            <person name="Zhao S."/>
            <person name="Lieberman T.D."/>
            <person name="Swanson P.K."/>
            <person name="Smith M."/>
            <person name="Roesemann S."/>
            <person name="Alexander J.E."/>
            <person name="Rich S.A."/>
            <person name="Livny J."/>
            <person name="Vlamakis H."/>
            <person name="Clish C."/>
            <person name="Bullock K."/>
            <person name="Deik A."/>
            <person name="Scott J."/>
            <person name="Pierce K.A."/>
            <person name="Xavier R.J."/>
            <person name="Alm E.J."/>
        </authorList>
    </citation>
    <scope>NUCLEOTIDE SEQUENCE [LARGE SCALE GENOMIC DNA]</scope>
    <source>
        <strain evidence="3 6">BIOML-A266</strain>
    </source>
</reference>
<dbReference type="RefSeq" id="WP_018694833.1">
    <property type="nucleotide sequence ID" value="NZ_AP025562.1"/>
</dbReference>
<dbReference type="Gene3D" id="1.25.40.10">
    <property type="entry name" value="Tetratricopeptide repeat domain"/>
    <property type="match status" value="2"/>
</dbReference>
<gene>
    <name evidence="4" type="ORF">B5G41_03445</name>
    <name evidence="3" type="ORF">F2Y10_11875</name>
</gene>
<dbReference type="InterPro" id="IPR011990">
    <property type="entry name" value="TPR-like_helical_dom_sf"/>
</dbReference>
<dbReference type="InterPro" id="IPR019734">
    <property type="entry name" value="TPR_rpt"/>
</dbReference>
<dbReference type="Proteomes" id="UP000322940">
    <property type="component" value="Unassembled WGS sequence"/>
</dbReference>
<keyword evidence="1" id="KW-0802">TPR repeat</keyword>
<evidence type="ECO:0000256" key="1">
    <source>
        <dbReference type="PROSITE-ProRule" id="PRU00339"/>
    </source>
</evidence>
<comment type="caution">
    <text evidence="4">The sequence shown here is derived from an EMBL/GenBank/DDBJ whole genome shotgun (WGS) entry which is preliminary data.</text>
</comment>
<dbReference type="eggNOG" id="COG0457">
    <property type="taxonomic scope" value="Bacteria"/>
</dbReference>
<protein>
    <recommendedName>
        <fullName evidence="7">Tetratricopeptide repeat protein</fullName>
    </recommendedName>
</protein>
<dbReference type="SUPFAM" id="SSF48452">
    <property type="entry name" value="TPR-like"/>
    <property type="match status" value="2"/>
</dbReference>
<dbReference type="EMBL" id="VVXH01000012">
    <property type="protein sequence ID" value="KAA2377063.1"/>
    <property type="molecule type" value="Genomic_DNA"/>
</dbReference>
<evidence type="ECO:0008006" key="7">
    <source>
        <dbReference type="Google" id="ProtNLM"/>
    </source>
</evidence>
<feature type="repeat" description="TPR" evidence="1">
    <location>
        <begin position="70"/>
        <end position="103"/>
    </location>
</feature>
<proteinExistence type="predicted"/>
<dbReference type="OrthoDB" id="1003881at2"/>
<evidence type="ECO:0000313" key="3">
    <source>
        <dbReference type="EMBL" id="KAA2377063.1"/>
    </source>
</evidence>
<feature type="signal peptide" evidence="2">
    <location>
        <begin position="1"/>
        <end position="19"/>
    </location>
</feature>
<name>A0A1Y3R427_9BACT</name>
<dbReference type="SMART" id="SM00028">
    <property type="entry name" value="TPR"/>
    <property type="match status" value="4"/>
</dbReference>
<dbReference type="EMBL" id="NFHB01000002">
    <property type="protein sequence ID" value="OUN04379.1"/>
    <property type="molecule type" value="Genomic_DNA"/>
</dbReference>
<reference evidence="5" key="1">
    <citation type="submission" date="2017-04" db="EMBL/GenBank/DDBJ databases">
        <title>Function of individual gut microbiota members based on whole genome sequencing of pure cultures obtained from chicken caecum.</title>
        <authorList>
            <person name="Medvecky M."/>
            <person name="Cejkova D."/>
            <person name="Polansky O."/>
            <person name="Karasova D."/>
            <person name="Kubasova T."/>
            <person name="Cizek A."/>
            <person name="Rychlik I."/>
        </authorList>
    </citation>
    <scope>NUCLEOTIDE SEQUENCE [LARGE SCALE GENOMIC DNA]</scope>
    <source>
        <strain evidence="5">An90</strain>
    </source>
</reference>
<dbReference type="PROSITE" id="PS50005">
    <property type="entry name" value="TPR"/>
    <property type="match status" value="1"/>
</dbReference>
<feature type="chain" id="PRO_5040575998" description="Tetratricopeptide repeat protein" evidence="2">
    <location>
        <begin position="20"/>
        <end position="319"/>
    </location>
</feature>
<evidence type="ECO:0000313" key="4">
    <source>
        <dbReference type="EMBL" id="OUN04379.1"/>
    </source>
</evidence>
<dbReference type="Proteomes" id="UP000195772">
    <property type="component" value="Unassembled WGS sequence"/>
</dbReference>
<dbReference type="AlphaFoldDB" id="A0A1Y3R427"/>
<evidence type="ECO:0000313" key="6">
    <source>
        <dbReference type="Proteomes" id="UP000322940"/>
    </source>
</evidence>
<organism evidence="4 5">
    <name type="scientific">Alistipes onderdonkii</name>
    <dbReference type="NCBI Taxonomy" id="328813"/>
    <lineage>
        <taxon>Bacteria</taxon>
        <taxon>Pseudomonadati</taxon>
        <taxon>Bacteroidota</taxon>
        <taxon>Bacteroidia</taxon>
        <taxon>Bacteroidales</taxon>
        <taxon>Rikenellaceae</taxon>
        <taxon>Alistipes</taxon>
    </lineage>
</organism>
<reference evidence="4" key="2">
    <citation type="journal article" date="2018" name="BMC Genomics">
        <title>Whole genome sequencing and function prediction of 133 gut anaerobes isolated from chicken caecum in pure cultures.</title>
        <authorList>
            <person name="Medvecky M."/>
            <person name="Cejkova D."/>
            <person name="Polansky O."/>
            <person name="Karasova D."/>
            <person name="Kubasova T."/>
            <person name="Cizek A."/>
            <person name="Rychlik I."/>
        </authorList>
    </citation>
    <scope>NUCLEOTIDE SEQUENCE</scope>
    <source>
        <strain evidence="4">An90</strain>
    </source>
</reference>
<sequence length="319" mass="34215">MKKLLVSVIALFGAVSLSAQDVTAIYNEAAAAFGAKNFTEAATKFEQVIDQGMDNESAASMVATAKSTLPKCYFMLGGGALKTKNYDEALKNFEKSAELAELYGDMNQMAKSNGWVAKIYQIQGGDAFNNKDYATASEIFAKGYAADPDNTGMALNLAMSYCEMAMSSGDMSQYEKGMEIYEAVAAKTHPKYAEDAAKAKEDMALYTNNMVAKMQAANDFDGIIKMADDLLAKNPQSALAQNVRLQAYANKKDYAKVIELGQAAADAQTDPADKSLMYYLLGAAYNAKEMKPQAIAAFKQVTDGPAAENAKAALAELSK</sequence>